<evidence type="ECO:0000256" key="3">
    <source>
        <dbReference type="ARBA" id="ARBA00007931"/>
    </source>
</evidence>
<evidence type="ECO:0000313" key="15">
    <source>
        <dbReference type="Proteomes" id="UP000282076"/>
    </source>
</evidence>
<comment type="similarity">
    <text evidence="3">Belongs to the peptidase M50B family.</text>
</comment>
<dbReference type="InterPro" id="IPR008915">
    <property type="entry name" value="Peptidase_M50"/>
</dbReference>
<dbReference type="GO" id="GO:0016020">
    <property type="term" value="C:membrane"/>
    <property type="evidence" value="ECO:0007669"/>
    <property type="project" value="UniProtKB-SubCell"/>
</dbReference>
<evidence type="ECO:0000256" key="8">
    <source>
        <dbReference type="ARBA" id="ARBA00022833"/>
    </source>
</evidence>
<name>A0A494XHK3_9BACL</name>
<evidence type="ECO:0000256" key="7">
    <source>
        <dbReference type="ARBA" id="ARBA00022801"/>
    </source>
</evidence>
<keyword evidence="8" id="KW-0862">Zinc</keyword>
<protein>
    <submittedName>
        <fullName evidence="14">Site-2 protease family protein</fullName>
    </submittedName>
</protein>
<keyword evidence="11 12" id="KW-0472">Membrane</keyword>
<gene>
    <name evidence="14" type="ORF">D7Z26_19575</name>
</gene>
<feature type="transmembrane region" description="Helical" evidence="12">
    <location>
        <begin position="174"/>
        <end position="204"/>
    </location>
</feature>
<dbReference type="AlphaFoldDB" id="A0A494XHK3"/>
<comment type="caution">
    <text evidence="14">The sequence shown here is derived from an EMBL/GenBank/DDBJ whole genome shotgun (WGS) entry which is preliminary data.</text>
</comment>
<feature type="transmembrane region" description="Helical" evidence="12">
    <location>
        <begin position="110"/>
        <end position="130"/>
    </location>
</feature>
<feature type="transmembrane region" description="Helical" evidence="12">
    <location>
        <begin position="12"/>
        <end position="30"/>
    </location>
</feature>
<feature type="domain" description="Peptidase M50" evidence="13">
    <location>
        <begin position="57"/>
        <end position="130"/>
    </location>
</feature>
<dbReference type="PANTHER" id="PTHR39188">
    <property type="entry name" value="MEMBRANE-ASSOCIATED ZINC METALLOPROTEASE M50B"/>
    <property type="match status" value="1"/>
</dbReference>
<keyword evidence="6" id="KW-0479">Metal-binding</keyword>
<keyword evidence="10" id="KW-0482">Metalloprotease</keyword>
<sequence>MTLNKSRNRSIWTGIGVFLLAKFKWAFALLKWTKFGGTFITMMVSMGAYAAIYGWKFGLAIVYLLFVHEMGHIIAAKRKGVKTSPAFFIPFVGALISLKERPKDAATEAYLAYGGPLAGLISFLPAVALYQATEDPFWAVVIFVGAMLNLFNLIPVTPLDGGRIVSVLSTKIWLIGLLILGAFVVISPSPILILIAIVGLFSWWNRGKEGYRNAVYAYEKQKLSEFREEISRWPNLTSTWELKQALSAKAAVAREAAQKDTGRLIPYLNDEGRIAREQVKMDEHFANQTLTLLQEWEHQPVEYEESDPSRPIPSHLLTGAIRHAADRISLLNEELEQNRAYYEAPASLKWKVLAAYLLLAGALSLFMLYGHRLMELYR</sequence>
<evidence type="ECO:0000313" key="14">
    <source>
        <dbReference type="EMBL" id="RKP50018.1"/>
    </source>
</evidence>
<evidence type="ECO:0000256" key="9">
    <source>
        <dbReference type="ARBA" id="ARBA00022989"/>
    </source>
</evidence>
<feature type="domain" description="Peptidase M50" evidence="13">
    <location>
        <begin position="135"/>
        <end position="171"/>
    </location>
</feature>
<keyword evidence="9 12" id="KW-1133">Transmembrane helix</keyword>
<dbReference type="GO" id="GO:0046872">
    <property type="term" value="F:metal ion binding"/>
    <property type="evidence" value="ECO:0007669"/>
    <property type="project" value="UniProtKB-KW"/>
</dbReference>
<dbReference type="Proteomes" id="UP000282076">
    <property type="component" value="Unassembled WGS sequence"/>
</dbReference>
<feature type="transmembrane region" description="Helical" evidence="12">
    <location>
        <begin position="50"/>
        <end position="68"/>
    </location>
</feature>
<evidence type="ECO:0000256" key="10">
    <source>
        <dbReference type="ARBA" id="ARBA00023049"/>
    </source>
</evidence>
<reference evidence="14 15" key="1">
    <citation type="submission" date="2018-10" db="EMBL/GenBank/DDBJ databases">
        <title>Cohnella sp. M2MS4P-1, whole genome shotgun sequence.</title>
        <authorList>
            <person name="Tuo L."/>
        </authorList>
    </citation>
    <scope>NUCLEOTIDE SEQUENCE [LARGE SCALE GENOMIC DNA]</scope>
    <source>
        <strain evidence="14 15">M2MS4P-1</strain>
    </source>
</reference>
<evidence type="ECO:0000256" key="11">
    <source>
        <dbReference type="ARBA" id="ARBA00023136"/>
    </source>
</evidence>
<evidence type="ECO:0000256" key="12">
    <source>
        <dbReference type="SAM" id="Phobius"/>
    </source>
</evidence>
<evidence type="ECO:0000256" key="5">
    <source>
        <dbReference type="ARBA" id="ARBA00022692"/>
    </source>
</evidence>
<feature type="transmembrane region" description="Helical" evidence="12">
    <location>
        <begin position="352"/>
        <end position="370"/>
    </location>
</feature>
<proteinExistence type="inferred from homology"/>
<dbReference type="EMBL" id="RBZM01000008">
    <property type="protein sequence ID" value="RKP50018.1"/>
    <property type="molecule type" value="Genomic_DNA"/>
</dbReference>
<evidence type="ECO:0000256" key="1">
    <source>
        <dbReference type="ARBA" id="ARBA00001947"/>
    </source>
</evidence>
<dbReference type="Pfam" id="PF02163">
    <property type="entry name" value="Peptidase_M50"/>
    <property type="match status" value="2"/>
</dbReference>
<dbReference type="GO" id="GO:0008237">
    <property type="term" value="F:metallopeptidase activity"/>
    <property type="evidence" value="ECO:0007669"/>
    <property type="project" value="UniProtKB-KW"/>
</dbReference>
<organism evidence="14 15">
    <name type="scientific">Cohnella endophytica</name>
    <dbReference type="NCBI Taxonomy" id="2419778"/>
    <lineage>
        <taxon>Bacteria</taxon>
        <taxon>Bacillati</taxon>
        <taxon>Bacillota</taxon>
        <taxon>Bacilli</taxon>
        <taxon>Bacillales</taxon>
        <taxon>Paenibacillaceae</taxon>
        <taxon>Cohnella</taxon>
    </lineage>
</organism>
<comment type="cofactor">
    <cofactor evidence="1">
        <name>Zn(2+)</name>
        <dbReference type="ChEBI" id="CHEBI:29105"/>
    </cofactor>
</comment>
<evidence type="ECO:0000256" key="4">
    <source>
        <dbReference type="ARBA" id="ARBA00022670"/>
    </source>
</evidence>
<evidence type="ECO:0000256" key="6">
    <source>
        <dbReference type="ARBA" id="ARBA00022723"/>
    </source>
</evidence>
<feature type="transmembrane region" description="Helical" evidence="12">
    <location>
        <begin position="137"/>
        <end position="154"/>
    </location>
</feature>
<dbReference type="PANTHER" id="PTHR39188:SF3">
    <property type="entry name" value="STAGE IV SPORULATION PROTEIN FB"/>
    <property type="match status" value="1"/>
</dbReference>
<keyword evidence="5 12" id="KW-0812">Transmembrane</keyword>
<dbReference type="CDD" id="cd06160">
    <property type="entry name" value="S2P-M50_like_2"/>
    <property type="match status" value="1"/>
</dbReference>
<keyword evidence="7" id="KW-0378">Hydrolase</keyword>
<dbReference type="GO" id="GO:0006508">
    <property type="term" value="P:proteolysis"/>
    <property type="evidence" value="ECO:0007669"/>
    <property type="project" value="UniProtKB-KW"/>
</dbReference>
<dbReference type="OrthoDB" id="9781963at2"/>
<keyword evidence="4 14" id="KW-0645">Protease</keyword>
<accession>A0A494XHK3</accession>
<comment type="subcellular location">
    <subcellularLocation>
        <location evidence="2">Membrane</location>
        <topology evidence="2">Multi-pass membrane protein</topology>
    </subcellularLocation>
</comment>
<feature type="transmembrane region" description="Helical" evidence="12">
    <location>
        <begin position="80"/>
        <end position="98"/>
    </location>
</feature>
<keyword evidence="15" id="KW-1185">Reference proteome</keyword>
<evidence type="ECO:0000259" key="13">
    <source>
        <dbReference type="Pfam" id="PF02163"/>
    </source>
</evidence>
<evidence type="ECO:0000256" key="2">
    <source>
        <dbReference type="ARBA" id="ARBA00004141"/>
    </source>
</evidence>